<proteinExistence type="predicted"/>
<accession>A0A0S8GL73</accession>
<evidence type="ECO:0000313" key="1">
    <source>
        <dbReference type="EMBL" id="KPK73662.1"/>
    </source>
</evidence>
<protein>
    <recommendedName>
        <fullName evidence="3">GTP-binding protein</fullName>
    </recommendedName>
</protein>
<evidence type="ECO:0008006" key="3">
    <source>
        <dbReference type="Google" id="ProtNLM"/>
    </source>
</evidence>
<dbReference type="AlphaFoldDB" id="A0A0S8GL73"/>
<gene>
    <name evidence="1" type="ORF">AMJ87_01080</name>
</gene>
<sequence>MKQPQKVLVFTGLVYVPGAEVDVVLEKLSSVAGSVALQSNTLQFSHTAYYSREMGHALVRQWYAFDKLVNPGVLIDLKHLTNQLERMSLNEHGGRTINIDPGLLSMSNIVLASTKNYAHRIYCGKGIYAEVTLIYQEKTFKPLAWTYPDYREQSAHDFFCSAREILKEKLRGENNV</sequence>
<evidence type="ECO:0000313" key="2">
    <source>
        <dbReference type="Proteomes" id="UP000051096"/>
    </source>
</evidence>
<comment type="caution">
    <text evidence="1">The sequence shown here is derived from an EMBL/GenBank/DDBJ whole genome shotgun (WGS) entry which is preliminary data.</text>
</comment>
<dbReference type="EMBL" id="LJUO01000005">
    <property type="protein sequence ID" value="KPK73662.1"/>
    <property type="molecule type" value="Genomic_DNA"/>
</dbReference>
<name>A0A0S8GL73_UNCW3</name>
<dbReference type="Pfam" id="PF14385">
    <property type="entry name" value="DUF4416"/>
    <property type="match status" value="1"/>
</dbReference>
<reference evidence="1 2" key="1">
    <citation type="journal article" date="2015" name="Microbiome">
        <title>Genomic resolution of linkages in carbon, nitrogen, and sulfur cycling among widespread estuary sediment bacteria.</title>
        <authorList>
            <person name="Baker B.J."/>
            <person name="Lazar C.S."/>
            <person name="Teske A.P."/>
            <person name="Dick G.J."/>
        </authorList>
    </citation>
    <scope>NUCLEOTIDE SEQUENCE [LARGE SCALE GENOMIC DNA]</scope>
    <source>
        <strain evidence="1">SM23_60</strain>
    </source>
</reference>
<dbReference type="InterPro" id="IPR025529">
    <property type="entry name" value="DUF4416"/>
</dbReference>
<organism evidence="1 2">
    <name type="scientific">candidate division WOR_3 bacterium SM23_60</name>
    <dbReference type="NCBI Taxonomy" id="1703780"/>
    <lineage>
        <taxon>Bacteria</taxon>
        <taxon>Bacteria division WOR-3</taxon>
    </lineage>
</organism>
<dbReference type="Proteomes" id="UP000051096">
    <property type="component" value="Unassembled WGS sequence"/>
</dbReference>